<dbReference type="RefSeq" id="WP_062081129.1">
    <property type="nucleotide sequence ID" value="NZ_FCOK02000001.1"/>
</dbReference>
<feature type="chain" id="PRO_5008501427" evidence="1">
    <location>
        <begin position="27"/>
        <end position="150"/>
    </location>
</feature>
<dbReference type="AlphaFoldDB" id="A0A158ET70"/>
<evidence type="ECO:0000256" key="1">
    <source>
        <dbReference type="SAM" id="SignalP"/>
    </source>
</evidence>
<dbReference type="Proteomes" id="UP000054683">
    <property type="component" value="Unassembled WGS sequence"/>
</dbReference>
<sequence>MTALRQFFPLIVAALLAFAVAPGALAQEANVSAGPIRTTGGSVVFVQQGDSMEAQIDGKPFDRLNARRIAHFDEPSGARMIVEAFDTGAPELVLYDFSRRPPTVERLTKRMKLTGVFWQRDEVVLKSTDGWYRFQRGTLTKLTSSKMTYH</sequence>
<organism evidence="2 3">
    <name type="scientific">Caballeronia udeis</name>
    <dbReference type="NCBI Taxonomy" id="1232866"/>
    <lineage>
        <taxon>Bacteria</taxon>
        <taxon>Pseudomonadati</taxon>
        <taxon>Pseudomonadota</taxon>
        <taxon>Betaproteobacteria</taxon>
        <taxon>Burkholderiales</taxon>
        <taxon>Burkholderiaceae</taxon>
        <taxon>Caballeronia</taxon>
    </lineage>
</organism>
<keyword evidence="1" id="KW-0732">Signal</keyword>
<gene>
    <name evidence="2" type="ORF">AWB69_00215</name>
</gene>
<dbReference type="EMBL" id="FCOK02000001">
    <property type="protein sequence ID" value="SAL10792.1"/>
    <property type="molecule type" value="Genomic_DNA"/>
</dbReference>
<protein>
    <submittedName>
        <fullName evidence="2">Uncharacterized protein</fullName>
    </submittedName>
</protein>
<dbReference type="OrthoDB" id="9111505at2"/>
<feature type="signal peptide" evidence="1">
    <location>
        <begin position="1"/>
        <end position="26"/>
    </location>
</feature>
<name>A0A158ET70_9BURK</name>
<reference evidence="2 3" key="1">
    <citation type="submission" date="2016-01" db="EMBL/GenBank/DDBJ databases">
        <authorList>
            <person name="Oliw E.H."/>
        </authorList>
    </citation>
    <scope>NUCLEOTIDE SEQUENCE [LARGE SCALE GENOMIC DNA]</scope>
    <source>
        <strain evidence="2">LMG 27134</strain>
    </source>
</reference>
<evidence type="ECO:0000313" key="3">
    <source>
        <dbReference type="Proteomes" id="UP000054683"/>
    </source>
</evidence>
<evidence type="ECO:0000313" key="2">
    <source>
        <dbReference type="EMBL" id="SAL10792.1"/>
    </source>
</evidence>
<accession>A0A158ET70</accession>
<proteinExistence type="predicted"/>